<protein>
    <submittedName>
        <fullName evidence="2">Uncharacterized protein</fullName>
    </submittedName>
</protein>
<dbReference type="EMBL" id="BAAAHP010000207">
    <property type="protein sequence ID" value="GAA0899311.1"/>
    <property type="molecule type" value="Genomic_DNA"/>
</dbReference>
<reference evidence="3" key="1">
    <citation type="journal article" date="2019" name="Int. J. Syst. Evol. Microbiol.">
        <title>The Global Catalogue of Microorganisms (GCM) 10K type strain sequencing project: providing services to taxonomists for standard genome sequencing and annotation.</title>
        <authorList>
            <consortium name="The Broad Institute Genomics Platform"/>
            <consortium name="The Broad Institute Genome Sequencing Center for Infectious Disease"/>
            <person name="Wu L."/>
            <person name="Ma J."/>
        </authorList>
    </citation>
    <scope>NUCLEOTIDE SEQUENCE [LARGE SCALE GENOMIC DNA]</scope>
    <source>
        <strain evidence="3">JCM 11117</strain>
    </source>
</reference>
<proteinExistence type="predicted"/>
<gene>
    <name evidence="2" type="ORF">GCM10009559_63510</name>
</gene>
<keyword evidence="3" id="KW-1185">Reference proteome</keyword>
<comment type="caution">
    <text evidence="2">The sequence shown here is derived from an EMBL/GenBank/DDBJ whole genome shotgun (WGS) entry which is preliminary data.</text>
</comment>
<evidence type="ECO:0000313" key="3">
    <source>
        <dbReference type="Proteomes" id="UP001499967"/>
    </source>
</evidence>
<organism evidence="2 3">
    <name type="scientific">Pseudonocardia zijingensis</name>
    <dbReference type="NCBI Taxonomy" id="153376"/>
    <lineage>
        <taxon>Bacteria</taxon>
        <taxon>Bacillati</taxon>
        <taxon>Actinomycetota</taxon>
        <taxon>Actinomycetes</taxon>
        <taxon>Pseudonocardiales</taxon>
        <taxon>Pseudonocardiaceae</taxon>
        <taxon>Pseudonocardia</taxon>
    </lineage>
</organism>
<sequence length="103" mass="10851">MVISKIVTDRRGGNAPRERAIVAEFGHARGDTGAPGGGFPDVTSCNPAVGLTSTALPSRPQGRAAQPDLPPTTDPNSTQRLSRQRRRAARCERGFTPPTSTVT</sequence>
<accession>A0ABP3YMN2</accession>
<evidence type="ECO:0000256" key="1">
    <source>
        <dbReference type="SAM" id="MobiDB-lite"/>
    </source>
</evidence>
<dbReference type="Proteomes" id="UP001499967">
    <property type="component" value="Unassembled WGS sequence"/>
</dbReference>
<evidence type="ECO:0000313" key="2">
    <source>
        <dbReference type="EMBL" id="GAA0899311.1"/>
    </source>
</evidence>
<name>A0ABP3YMN2_9PSEU</name>
<feature type="region of interest" description="Disordered" evidence="1">
    <location>
        <begin position="50"/>
        <end position="103"/>
    </location>
</feature>